<evidence type="ECO:0000313" key="1">
    <source>
        <dbReference type="EMBL" id="KAH3827267.1"/>
    </source>
</evidence>
<gene>
    <name evidence="1" type="ORF">DPMN_129198</name>
</gene>
<organism evidence="1 2">
    <name type="scientific">Dreissena polymorpha</name>
    <name type="common">Zebra mussel</name>
    <name type="synonym">Mytilus polymorpha</name>
    <dbReference type="NCBI Taxonomy" id="45954"/>
    <lineage>
        <taxon>Eukaryota</taxon>
        <taxon>Metazoa</taxon>
        <taxon>Spiralia</taxon>
        <taxon>Lophotrochozoa</taxon>
        <taxon>Mollusca</taxon>
        <taxon>Bivalvia</taxon>
        <taxon>Autobranchia</taxon>
        <taxon>Heteroconchia</taxon>
        <taxon>Euheterodonta</taxon>
        <taxon>Imparidentia</taxon>
        <taxon>Neoheterodontei</taxon>
        <taxon>Myida</taxon>
        <taxon>Dreissenoidea</taxon>
        <taxon>Dreissenidae</taxon>
        <taxon>Dreissena</taxon>
    </lineage>
</organism>
<feature type="non-terminal residue" evidence="1">
    <location>
        <position position="119"/>
    </location>
</feature>
<proteinExistence type="predicted"/>
<sequence>MTNRQTDNGDSNIALLAYGKALSLLCLDTSAQLSLLCLAASAQSWLYLSVSINLPSPGYIRCEQGLTLSRYICPVDLLCLDTSAQCEQGLTLSRYICPCLDTSAQCEQGLTLSRYICPV</sequence>
<reference evidence="1" key="1">
    <citation type="journal article" date="2019" name="bioRxiv">
        <title>The Genome of the Zebra Mussel, Dreissena polymorpha: A Resource for Invasive Species Research.</title>
        <authorList>
            <person name="McCartney M.A."/>
            <person name="Auch B."/>
            <person name="Kono T."/>
            <person name="Mallez S."/>
            <person name="Zhang Y."/>
            <person name="Obille A."/>
            <person name="Becker A."/>
            <person name="Abrahante J.E."/>
            <person name="Garbe J."/>
            <person name="Badalamenti J.P."/>
            <person name="Herman A."/>
            <person name="Mangelson H."/>
            <person name="Liachko I."/>
            <person name="Sullivan S."/>
            <person name="Sone E.D."/>
            <person name="Koren S."/>
            <person name="Silverstein K.A.T."/>
            <person name="Beckman K.B."/>
            <person name="Gohl D.M."/>
        </authorList>
    </citation>
    <scope>NUCLEOTIDE SEQUENCE</scope>
    <source>
        <strain evidence="1">Duluth1</strain>
        <tissue evidence="1">Whole animal</tissue>
    </source>
</reference>
<protein>
    <submittedName>
        <fullName evidence="1">Uncharacterized protein</fullName>
    </submittedName>
</protein>
<keyword evidence="2" id="KW-1185">Reference proteome</keyword>
<reference evidence="1" key="2">
    <citation type="submission" date="2020-11" db="EMBL/GenBank/DDBJ databases">
        <authorList>
            <person name="McCartney M.A."/>
            <person name="Auch B."/>
            <person name="Kono T."/>
            <person name="Mallez S."/>
            <person name="Becker A."/>
            <person name="Gohl D.M."/>
            <person name="Silverstein K.A.T."/>
            <person name="Koren S."/>
            <person name="Bechman K.B."/>
            <person name="Herman A."/>
            <person name="Abrahante J.E."/>
            <person name="Garbe J."/>
        </authorList>
    </citation>
    <scope>NUCLEOTIDE SEQUENCE</scope>
    <source>
        <strain evidence="1">Duluth1</strain>
        <tissue evidence="1">Whole animal</tissue>
    </source>
</reference>
<dbReference type="EMBL" id="JAIWYP010000005">
    <property type="protein sequence ID" value="KAH3827267.1"/>
    <property type="molecule type" value="Genomic_DNA"/>
</dbReference>
<dbReference type="Proteomes" id="UP000828390">
    <property type="component" value="Unassembled WGS sequence"/>
</dbReference>
<dbReference type="AlphaFoldDB" id="A0A9D4H8L6"/>
<comment type="caution">
    <text evidence="1">The sequence shown here is derived from an EMBL/GenBank/DDBJ whole genome shotgun (WGS) entry which is preliminary data.</text>
</comment>
<evidence type="ECO:0000313" key="2">
    <source>
        <dbReference type="Proteomes" id="UP000828390"/>
    </source>
</evidence>
<accession>A0A9D4H8L6</accession>
<name>A0A9D4H8L6_DREPO</name>